<protein>
    <submittedName>
        <fullName evidence="2">Uncharacterized protein</fullName>
    </submittedName>
</protein>
<evidence type="ECO:0000313" key="4">
    <source>
        <dbReference type="Proteomes" id="UP000294325"/>
    </source>
</evidence>
<evidence type="ECO:0000313" key="1">
    <source>
        <dbReference type="EMBL" id="QBQ53079.1"/>
    </source>
</evidence>
<dbReference type="KEGG" id="nwr:E3U44_19035"/>
<sequence>MAWNPHKARECLDGSALVSFIDERDKLSAFRLRSGREIALLEENERKVSVYLSCIPQHMPDVVPDGTYTPTASKIGRHSNLELITKTLGFNHHAFKVTILSQDGLERLLAWYQYA</sequence>
<proteinExistence type="predicted"/>
<gene>
    <name evidence="1" type="ORF">E3U44_00075</name>
    <name evidence="2" type="ORF">E3U44_19035</name>
    <name evidence="3" type="ORF">E3U44_19125</name>
</gene>
<dbReference type="EMBL" id="CP038033">
    <property type="protein sequence ID" value="QBQ56359.1"/>
    <property type="molecule type" value="Genomic_DNA"/>
</dbReference>
<name>A0A4P7C3I4_9GAMM</name>
<dbReference type="EMBL" id="CP038033">
    <property type="protein sequence ID" value="QBQ53079.1"/>
    <property type="molecule type" value="Genomic_DNA"/>
</dbReference>
<dbReference type="RefSeq" id="WP_134356097.1">
    <property type="nucleotide sequence ID" value="NZ_CP038033.1"/>
</dbReference>
<dbReference type="EMBL" id="CP038033">
    <property type="protein sequence ID" value="QBQ56377.1"/>
    <property type="molecule type" value="Genomic_DNA"/>
</dbReference>
<evidence type="ECO:0000313" key="3">
    <source>
        <dbReference type="EMBL" id="QBQ56377.1"/>
    </source>
</evidence>
<organism evidence="2 4">
    <name type="scientific">Nitrosococcus wardiae</name>
    <dbReference type="NCBI Taxonomy" id="1814290"/>
    <lineage>
        <taxon>Bacteria</taxon>
        <taxon>Pseudomonadati</taxon>
        <taxon>Pseudomonadota</taxon>
        <taxon>Gammaproteobacteria</taxon>
        <taxon>Chromatiales</taxon>
        <taxon>Chromatiaceae</taxon>
        <taxon>Nitrosococcus</taxon>
    </lineage>
</organism>
<dbReference type="AlphaFoldDB" id="A0A4P7C3I4"/>
<accession>A0A4P7C3I4</accession>
<reference evidence="2 4" key="1">
    <citation type="submission" date="2019-03" db="EMBL/GenBank/DDBJ databases">
        <title>The genome sequence of Nitrosococcus wardiae strain D1FHST reveals the archetypal metabolic capacity of ammonia-oxidizing Gammaproteobacteria.</title>
        <authorList>
            <person name="Wang L."/>
            <person name="Lim C.K."/>
            <person name="Hanson T.E."/>
            <person name="Dang H."/>
            <person name="Klotz M.G."/>
        </authorList>
    </citation>
    <scope>NUCLEOTIDE SEQUENCE [LARGE SCALE GENOMIC DNA]</scope>
    <source>
        <strain evidence="2 4">D1FHS</strain>
    </source>
</reference>
<dbReference type="KEGG" id="nwr:E3U44_00075"/>
<evidence type="ECO:0000313" key="2">
    <source>
        <dbReference type="EMBL" id="QBQ56359.1"/>
    </source>
</evidence>
<keyword evidence="4" id="KW-1185">Reference proteome</keyword>
<dbReference type="Proteomes" id="UP000294325">
    <property type="component" value="Chromosome"/>
</dbReference>
<dbReference type="OrthoDB" id="9877777at2"/>
<dbReference type="KEGG" id="nwr:E3U44_19125"/>